<dbReference type="AlphaFoldDB" id="A0A098G236"/>
<reference evidence="2" key="1">
    <citation type="submission" date="2014-09" db="EMBL/GenBank/DDBJ databases">
        <authorList>
            <person name="Gomez-Valero L."/>
        </authorList>
    </citation>
    <scope>NUCLEOTIDE SEQUENCE [LARGE SCALE GENOMIC DNA]</scope>
    <source>
        <strain evidence="2">ATCC700992</strain>
    </source>
</reference>
<organism evidence="1 2">
    <name type="scientific">Legionella fallonii LLAP-10</name>
    <dbReference type="NCBI Taxonomy" id="1212491"/>
    <lineage>
        <taxon>Bacteria</taxon>
        <taxon>Pseudomonadati</taxon>
        <taxon>Pseudomonadota</taxon>
        <taxon>Gammaproteobacteria</taxon>
        <taxon>Legionellales</taxon>
        <taxon>Legionellaceae</taxon>
        <taxon>Legionella</taxon>
    </lineage>
</organism>
<dbReference type="EMBL" id="LN614827">
    <property type="protein sequence ID" value="CEG56538.1"/>
    <property type="molecule type" value="Genomic_DNA"/>
</dbReference>
<dbReference type="HOGENOM" id="CLU_2369362_0_0_6"/>
<protein>
    <submittedName>
        <fullName evidence="1">Uncharacterized protein</fullName>
    </submittedName>
</protein>
<evidence type="ECO:0000313" key="1">
    <source>
        <dbReference type="EMBL" id="CEG56538.1"/>
    </source>
</evidence>
<evidence type="ECO:0000313" key="2">
    <source>
        <dbReference type="Proteomes" id="UP000032430"/>
    </source>
</evidence>
<proteinExistence type="predicted"/>
<gene>
    <name evidence="1" type="ORF">LFA_1104</name>
</gene>
<accession>A0A098G236</accession>
<dbReference type="KEGG" id="lfa:LFA_1104"/>
<name>A0A098G236_9GAMM</name>
<dbReference type="STRING" id="1212491.LFA_1104"/>
<sequence length="95" mass="10885">MIFHAKISESIFILLHLEIKNVIKFIGSKITELIGDIINRRLLNLLLRNNISMMIHFSQGARNNGKRKRGTKSYIQAHTSQEPFLVSFGELLYSG</sequence>
<keyword evidence="2" id="KW-1185">Reference proteome</keyword>
<dbReference type="Proteomes" id="UP000032430">
    <property type="component" value="Chromosome I"/>
</dbReference>